<accession>A6JP19</accession>
<dbReference type="AlphaFoldDB" id="A6JP19"/>
<protein>
    <submittedName>
        <fullName evidence="1">RCG63244</fullName>
    </submittedName>
</protein>
<reference evidence="2" key="1">
    <citation type="submission" date="2005-09" db="EMBL/GenBank/DDBJ databases">
        <authorList>
            <person name="Mural R.J."/>
            <person name="Li P.W."/>
            <person name="Adams M.D."/>
            <person name="Amanatides P.G."/>
            <person name="Baden-Tillson H."/>
            <person name="Barnstead M."/>
            <person name="Chin S.H."/>
            <person name="Dew I."/>
            <person name="Evans C.A."/>
            <person name="Ferriera S."/>
            <person name="Flanigan M."/>
            <person name="Fosler C."/>
            <person name="Glodek A."/>
            <person name="Gu Z."/>
            <person name="Holt R.A."/>
            <person name="Jennings D."/>
            <person name="Kraft C.L."/>
            <person name="Lu F."/>
            <person name="Nguyen T."/>
            <person name="Nusskern D.R."/>
            <person name="Pfannkoch C.M."/>
            <person name="Sitter C."/>
            <person name="Sutton G.G."/>
            <person name="Venter J.C."/>
            <person name="Wang Z."/>
            <person name="Woodage T."/>
            <person name="Zheng X.H."/>
            <person name="Zhong F."/>
        </authorList>
    </citation>
    <scope>NUCLEOTIDE SEQUENCE [LARGE SCALE GENOMIC DNA]</scope>
    <source>
        <strain>BN</strain>
        <strain evidence="2">Sprague-Dawley</strain>
    </source>
</reference>
<dbReference type="EMBL" id="CH473994">
    <property type="protein sequence ID" value="EDL93691.1"/>
    <property type="molecule type" value="Genomic_DNA"/>
</dbReference>
<evidence type="ECO:0000313" key="1">
    <source>
        <dbReference type="EMBL" id="EDL93691.1"/>
    </source>
</evidence>
<evidence type="ECO:0000313" key="2">
    <source>
        <dbReference type="Proteomes" id="UP000234681"/>
    </source>
</evidence>
<dbReference type="Proteomes" id="UP000234681">
    <property type="component" value="Chromosome 1"/>
</dbReference>
<proteinExistence type="predicted"/>
<sequence length="57" mass="6453">MTNHHHQSKSERKGFIWLVPSKYSPLLKGLKTGRELWRQELIQRPCGGAVSCSACSD</sequence>
<organism evidence="1 2">
    <name type="scientific">Rattus norvegicus</name>
    <name type="common">Rat</name>
    <dbReference type="NCBI Taxonomy" id="10116"/>
    <lineage>
        <taxon>Eukaryota</taxon>
        <taxon>Metazoa</taxon>
        <taxon>Chordata</taxon>
        <taxon>Craniata</taxon>
        <taxon>Vertebrata</taxon>
        <taxon>Euteleostomi</taxon>
        <taxon>Mammalia</taxon>
        <taxon>Eutheria</taxon>
        <taxon>Euarchontoglires</taxon>
        <taxon>Glires</taxon>
        <taxon>Rodentia</taxon>
        <taxon>Myomorpha</taxon>
        <taxon>Muroidea</taxon>
        <taxon>Muridae</taxon>
        <taxon>Murinae</taxon>
        <taxon>Rattus</taxon>
    </lineage>
</organism>
<name>A6JP19_RAT</name>
<gene>
    <name evidence="1" type="ORF">rCG_63244</name>
</gene>